<sequence>MSQYPGSSNVRDTSTEATNVNMTVLWDGEEDGSSYGPMTRLIVLVTVLSVVIIGGMLLVSFNLFLRTEPYGLRHISGNDEHNERYSTAMSYTGDTLLYGRSDMMDFSELP</sequence>
<evidence type="ECO:0000313" key="3">
    <source>
        <dbReference type="RefSeq" id="XP_019636023.1"/>
    </source>
</evidence>
<proteinExistence type="predicted"/>
<dbReference type="Proteomes" id="UP000515135">
    <property type="component" value="Unplaced"/>
</dbReference>
<dbReference type="RefSeq" id="XP_019636023.1">
    <property type="nucleotide sequence ID" value="XM_019780464.1"/>
</dbReference>
<feature type="transmembrane region" description="Helical" evidence="1">
    <location>
        <begin position="41"/>
        <end position="65"/>
    </location>
</feature>
<keyword evidence="1" id="KW-1133">Transmembrane helix</keyword>
<dbReference type="KEGG" id="bbel:109478746"/>
<evidence type="ECO:0000313" key="2">
    <source>
        <dbReference type="Proteomes" id="UP000515135"/>
    </source>
</evidence>
<keyword evidence="1" id="KW-0472">Membrane</keyword>
<organism evidence="2 3">
    <name type="scientific">Branchiostoma belcheri</name>
    <name type="common">Amphioxus</name>
    <dbReference type="NCBI Taxonomy" id="7741"/>
    <lineage>
        <taxon>Eukaryota</taxon>
        <taxon>Metazoa</taxon>
        <taxon>Chordata</taxon>
        <taxon>Cephalochordata</taxon>
        <taxon>Leptocardii</taxon>
        <taxon>Amphioxiformes</taxon>
        <taxon>Branchiostomatidae</taxon>
        <taxon>Branchiostoma</taxon>
    </lineage>
</organism>
<dbReference type="OrthoDB" id="10040007at2759"/>
<keyword evidence="2" id="KW-1185">Reference proteome</keyword>
<name>A0A6P4ZGZ5_BRABE</name>
<keyword evidence="1" id="KW-0812">Transmembrane</keyword>
<dbReference type="GeneID" id="109478746"/>
<reference evidence="3" key="1">
    <citation type="submission" date="2025-08" db="UniProtKB">
        <authorList>
            <consortium name="RefSeq"/>
        </authorList>
    </citation>
    <scope>IDENTIFICATION</scope>
    <source>
        <tissue evidence="3">Gonad</tissue>
    </source>
</reference>
<dbReference type="AlphaFoldDB" id="A0A6P4ZGZ5"/>
<gene>
    <name evidence="3" type="primary">LOC109478746</name>
</gene>
<protein>
    <submittedName>
        <fullName evidence="3">Uncharacterized protein LOC109478746</fullName>
    </submittedName>
</protein>
<accession>A0A6P4ZGZ5</accession>
<evidence type="ECO:0000256" key="1">
    <source>
        <dbReference type="SAM" id="Phobius"/>
    </source>
</evidence>